<reference evidence="1 2" key="1">
    <citation type="journal article" date="2023" name="Sci. Data">
        <title>Genome assembly of the Korean intertidal mud-creeper Batillaria attramentaria.</title>
        <authorList>
            <person name="Patra A.K."/>
            <person name="Ho P.T."/>
            <person name="Jun S."/>
            <person name="Lee S.J."/>
            <person name="Kim Y."/>
            <person name="Won Y.J."/>
        </authorList>
    </citation>
    <scope>NUCLEOTIDE SEQUENCE [LARGE SCALE GENOMIC DNA]</scope>
    <source>
        <strain evidence="1">Wonlab-2016</strain>
    </source>
</reference>
<evidence type="ECO:0000313" key="2">
    <source>
        <dbReference type="Proteomes" id="UP001519460"/>
    </source>
</evidence>
<protein>
    <submittedName>
        <fullName evidence="1">Uncharacterized protein</fullName>
    </submittedName>
</protein>
<dbReference type="EMBL" id="JACVVK020000119">
    <property type="protein sequence ID" value="KAK7491103.1"/>
    <property type="molecule type" value="Genomic_DNA"/>
</dbReference>
<dbReference type="AlphaFoldDB" id="A0ABD0KW11"/>
<sequence length="122" mass="13344">MNSVSDTQVTIPIIPLSKLPQTTKALTDCHYSRSVCQQRSHTDLPCLKDPDHSLGTLRNPTVIVSVNFARSGADEEVSRAGFQMTSCDASARAVGRITGLINFRLRESCKTIRQVKGFVSHA</sequence>
<comment type="caution">
    <text evidence="1">The sequence shown here is derived from an EMBL/GenBank/DDBJ whole genome shotgun (WGS) entry which is preliminary data.</text>
</comment>
<evidence type="ECO:0000313" key="1">
    <source>
        <dbReference type="EMBL" id="KAK7491103.1"/>
    </source>
</evidence>
<name>A0ABD0KW11_9CAEN</name>
<gene>
    <name evidence="1" type="ORF">BaRGS_00017667</name>
</gene>
<proteinExistence type="predicted"/>
<accession>A0ABD0KW11</accession>
<keyword evidence="2" id="KW-1185">Reference proteome</keyword>
<dbReference type="Proteomes" id="UP001519460">
    <property type="component" value="Unassembled WGS sequence"/>
</dbReference>
<organism evidence="1 2">
    <name type="scientific">Batillaria attramentaria</name>
    <dbReference type="NCBI Taxonomy" id="370345"/>
    <lineage>
        <taxon>Eukaryota</taxon>
        <taxon>Metazoa</taxon>
        <taxon>Spiralia</taxon>
        <taxon>Lophotrochozoa</taxon>
        <taxon>Mollusca</taxon>
        <taxon>Gastropoda</taxon>
        <taxon>Caenogastropoda</taxon>
        <taxon>Sorbeoconcha</taxon>
        <taxon>Cerithioidea</taxon>
        <taxon>Batillariidae</taxon>
        <taxon>Batillaria</taxon>
    </lineage>
</organism>